<keyword evidence="2" id="KW-1185">Reference proteome</keyword>
<reference evidence="1" key="1">
    <citation type="submission" date="2023-07" db="EMBL/GenBank/DDBJ databases">
        <authorList>
            <consortium name="AG Swart"/>
            <person name="Singh M."/>
            <person name="Singh A."/>
            <person name="Seah K."/>
            <person name="Emmerich C."/>
        </authorList>
    </citation>
    <scope>NUCLEOTIDE SEQUENCE</scope>
    <source>
        <strain evidence="1">DP1</strain>
    </source>
</reference>
<proteinExistence type="predicted"/>
<gene>
    <name evidence="1" type="ORF">ECRASSUSDP1_LOCUS27082</name>
</gene>
<organism evidence="1 2">
    <name type="scientific">Euplotes crassus</name>
    <dbReference type="NCBI Taxonomy" id="5936"/>
    <lineage>
        <taxon>Eukaryota</taxon>
        <taxon>Sar</taxon>
        <taxon>Alveolata</taxon>
        <taxon>Ciliophora</taxon>
        <taxon>Intramacronucleata</taxon>
        <taxon>Spirotrichea</taxon>
        <taxon>Hypotrichia</taxon>
        <taxon>Euplotida</taxon>
        <taxon>Euplotidae</taxon>
        <taxon>Moneuplotes</taxon>
    </lineage>
</organism>
<sequence length="50" mass="6111">MPERKCRKRVICFMDYLIVYVDNKPCFESYCRINTNFEALLEYVILLIFP</sequence>
<evidence type="ECO:0000313" key="1">
    <source>
        <dbReference type="EMBL" id="CAI2385512.1"/>
    </source>
</evidence>
<accession>A0AAD1Y6H1</accession>
<protein>
    <submittedName>
        <fullName evidence="1">Uncharacterized protein</fullName>
    </submittedName>
</protein>
<evidence type="ECO:0000313" key="2">
    <source>
        <dbReference type="Proteomes" id="UP001295684"/>
    </source>
</evidence>
<comment type="caution">
    <text evidence="1">The sequence shown here is derived from an EMBL/GenBank/DDBJ whole genome shotgun (WGS) entry which is preliminary data.</text>
</comment>
<dbReference type="Proteomes" id="UP001295684">
    <property type="component" value="Unassembled WGS sequence"/>
</dbReference>
<dbReference type="EMBL" id="CAMPGE010027934">
    <property type="protein sequence ID" value="CAI2385512.1"/>
    <property type="molecule type" value="Genomic_DNA"/>
</dbReference>
<name>A0AAD1Y6H1_EUPCR</name>
<dbReference type="AlphaFoldDB" id="A0AAD1Y6H1"/>